<dbReference type="EMBL" id="ML736743">
    <property type="protein sequence ID" value="KAE8408415.1"/>
    <property type="molecule type" value="Genomic_DNA"/>
</dbReference>
<evidence type="ECO:0000313" key="2">
    <source>
        <dbReference type="EMBL" id="KAE8408415.1"/>
    </source>
</evidence>
<reference evidence="2 3" key="1">
    <citation type="submission" date="2019-04" db="EMBL/GenBank/DDBJ databases">
        <authorList>
            <consortium name="DOE Joint Genome Institute"/>
            <person name="Mondo S."/>
            <person name="Kjaerbolling I."/>
            <person name="Vesth T."/>
            <person name="Frisvad J.C."/>
            <person name="Nybo J.L."/>
            <person name="Theobald S."/>
            <person name="Kildgaard S."/>
            <person name="Isbrandt T."/>
            <person name="Kuo A."/>
            <person name="Sato A."/>
            <person name="Lyhne E.K."/>
            <person name="Kogle M.E."/>
            <person name="Wiebenga A."/>
            <person name="Kun R.S."/>
            <person name="Lubbers R.J."/>
            <person name="Makela M.R."/>
            <person name="Barry K."/>
            <person name="Chovatia M."/>
            <person name="Clum A."/>
            <person name="Daum C."/>
            <person name="Haridas S."/>
            <person name="He G."/>
            <person name="LaButti K."/>
            <person name="Lipzen A."/>
            <person name="Riley R."/>
            <person name="Salamov A."/>
            <person name="Simmons B.A."/>
            <person name="Magnuson J.K."/>
            <person name="Henrissat B."/>
            <person name="Mortensen U.H."/>
            <person name="Larsen T.O."/>
            <person name="Devries R.P."/>
            <person name="Grigoriev I.V."/>
            <person name="Machida M."/>
            <person name="Baker S.E."/>
            <person name="Andersen M.R."/>
            <person name="Cantor M.N."/>
            <person name="Hua S.X."/>
        </authorList>
    </citation>
    <scope>NUCLEOTIDE SEQUENCE [LARGE SCALE GENOMIC DNA]</scope>
    <source>
        <strain evidence="2 3">CBS 119388</strain>
    </source>
</reference>
<dbReference type="RefSeq" id="XP_031945734.1">
    <property type="nucleotide sequence ID" value="XM_032080860.1"/>
</dbReference>
<keyword evidence="3" id="KW-1185">Reference proteome</keyword>
<protein>
    <submittedName>
        <fullName evidence="2">Uncharacterized protein</fullName>
    </submittedName>
</protein>
<dbReference type="AlphaFoldDB" id="A0A5N7DQ30"/>
<dbReference type="GeneID" id="43665551"/>
<gene>
    <name evidence="2" type="ORF">BDV37DRAFT_238609</name>
</gene>
<proteinExistence type="predicted"/>
<name>A0A5N7DQ30_9EURO</name>
<organism evidence="2 3">
    <name type="scientific">Aspergillus pseudonomiae</name>
    <dbReference type="NCBI Taxonomy" id="1506151"/>
    <lineage>
        <taxon>Eukaryota</taxon>
        <taxon>Fungi</taxon>
        <taxon>Dikarya</taxon>
        <taxon>Ascomycota</taxon>
        <taxon>Pezizomycotina</taxon>
        <taxon>Eurotiomycetes</taxon>
        <taxon>Eurotiomycetidae</taxon>
        <taxon>Eurotiales</taxon>
        <taxon>Aspergillaceae</taxon>
        <taxon>Aspergillus</taxon>
        <taxon>Aspergillus subgen. Circumdati</taxon>
    </lineage>
</organism>
<sequence length="53" mass="6041">MDGRMIRTEPKITMAGMGHPHSARTARVGFLQKFPSVQHLGFSWLFPPYPFLP</sequence>
<evidence type="ECO:0000313" key="3">
    <source>
        <dbReference type="Proteomes" id="UP000325579"/>
    </source>
</evidence>
<dbReference type="Proteomes" id="UP000325579">
    <property type="component" value="Unassembled WGS sequence"/>
</dbReference>
<feature type="compositionally biased region" description="Basic and acidic residues" evidence="1">
    <location>
        <begin position="1"/>
        <end position="10"/>
    </location>
</feature>
<accession>A0A5N7DQ30</accession>
<feature type="region of interest" description="Disordered" evidence="1">
    <location>
        <begin position="1"/>
        <end position="20"/>
    </location>
</feature>
<evidence type="ECO:0000256" key="1">
    <source>
        <dbReference type="SAM" id="MobiDB-lite"/>
    </source>
</evidence>